<evidence type="ECO:0000313" key="2">
    <source>
        <dbReference type="Proteomes" id="UP001236652"/>
    </source>
</evidence>
<reference evidence="1 2" key="1">
    <citation type="submission" date="2023-05" db="EMBL/GenBank/DDBJ databases">
        <title>Comparative genomics reveals the evidence of polycyclic aromatic hydrocarbons degradation in moderately halophilic genus Pontibacillus.</title>
        <authorList>
            <person name="Yang H."/>
            <person name="Qian Z."/>
        </authorList>
    </citation>
    <scope>NUCLEOTIDE SEQUENCE [LARGE SCALE GENOMIC DNA]</scope>
    <source>
        <strain evidence="2">HN14</strain>
    </source>
</reference>
<organism evidence="1 2">
    <name type="scientific">Pontibacillus chungwhensis</name>
    <dbReference type="NCBI Taxonomy" id="265426"/>
    <lineage>
        <taxon>Bacteria</taxon>
        <taxon>Bacillati</taxon>
        <taxon>Bacillota</taxon>
        <taxon>Bacilli</taxon>
        <taxon>Bacillales</taxon>
        <taxon>Bacillaceae</taxon>
        <taxon>Pontibacillus</taxon>
    </lineage>
</organism>
<evidence type="ECO:0000313" key="1">
    <source>
        <dbReference type="EMBL" id="WIF99808.1"/>
    </source>
</evidence>
<sequence>MAFVLVLFTGSCTDQKDSSIDIYKMNPKDDFEVFFYSNQSTIELEEEYINALLELKLSRREDTSPITLTKTASTTEAKERKRIQQYPALVIQKEGNTLATVSGKKAKHDILKVLNDSMNTRPPS</sequence>
<dbReference type="Proteomes" id="UP001236652">
    <property type="component" value="Chromosome"/>
</dbReference>
<protein>
    <recommendedName>
        <fullName evidence="3">Small peptidoglycan-associated lipoprotein</fullName>
    </recommendedName>
</protein>
<accession>A0ABY8V2Y4</accession>
<dbReference type="RefSeq" id="WP_284526974.1">
    <property type="nucleotide sequence ID" value="NZ_CP126446.1"/>
</dbReference>
<keyword evidence="2" id="KW-1185">Reference proteome</keyword>
<dbReference type="EMBL" id="CP126446">
    <property type="protein sequence ID" value="WIF99808.1"/>
    <property type="molecule type" value="Genomic_DNA"/>
</dbReference>
<evidence type="ECO:0008006" key="3">
    <source>
        <dbReference type="Google" id="ProtNLM"/>
    </source>
</evidence>
<proteinExistence type="predicted"/>
<gene>
    <name evidence="1" type="ORF">QNI29_09160</name>
</gene>
<name>A0ABY8V2Y4_9BACI</name>